<keyword evidence="5" id="KW-1185">Reference proteome</keyword>
<dbReference type="CDD" id="cd05259">
    <property type="entry name" value="PCBER_SDR_a"/>
    <property type="match status" value="1"/>
</dbReference>
<dbReference type="InterPro" id="IPR045312">
    <property type="entry name" value="PCBER-like"/>
</dbReference>
<sequence length="293" mass="31254">MTITKVAITGASGNLGPAVLKELLAAGFDVTVLTRQGNDKAIDSRARVVQVDYESLDSLKAALSGQDVVVSTLNVGAVPKSTHLRLIDAAVATGVKRFIPSEYGCDTTKPIVAKLPVFGDKVSVQEHLKNVAQKSGLSYSLLITGPFLDWGLKNGFILNTDGPATLYDGGDRRFSTTTLAGIGKGVVGIINNLDATKNLAVYIEEARVTQNELLELSGKSIETNVLKTTDLEQEAFAELAKPSPNPAIFASKFILRAIFGEGFGTLFDSDKVSNDLFGLKLLSKEELRSLIPQ</sequence>
<evidence type="ECO:0000313" key="5">
    <source>
        <dbReference type="Proteomes" id="UP000030104"/>
    </source>
</evidence>
<evidence type="ECO:0000256" key="2">
    <source>
        <dbReference type="ARBA" id="ARBA00023002"/>
    </source>
</evidence>
<dbReference type="SUPFAM" id="SSF51735">
    <property type="entry name" value="NAD(P)-binding Rossmann-fold domains"/>
    <property type="match status" value="1"/>
</dbReference>
<feature type="domain" description="NmrA-like" evidence="3">
    <location>
        <begin position="5"/>
        <end position="239"/>
    </location>
</feature>
<dbReference type="GO" id="GO:0016491">
    <property type="term" value="F:oxidoreductase activity"/>
    <property type="evidence" value="ECO:0007669"/>
    <property type="project" value="UniProtKB-KW"/>
</dbReference>
<dbReference type="PhylomeDB" id="A0A0A2L475"/>
<dbReference type="PANTHER" id="PTHR47706:SF1">
    <property type="entry name" value="CIPA-LIKE, PUTATIVE (AFU_ORTHOLOGUE AFUA_1G12460)-RELATED"/>
    <property type="match status" value="1"/>
</dbReference>
<dbReference type="InterPro" id="IPR008030">
    <property type="entry name" value="NmrA-like"/>
</dbReference>
<dbReference type="AlphaFoldDB" id="A0A0A2L475"/>
<accession>A0A0A2L475</accession>
<dbReference type="Proteomes" id="UP000030104">
    <property type="component" value="Unassembled WGS sequence"/>
</dbReference>
<keyword evidence="2" id="KW-0560">Oxidoreductase</keyword>
<evidence type="ECO:0000313" key="4">
    <source>
        <dbReference type="EMBL" id="KGO74774.1"/>
    </source>
</evidence>
<dbReference type="EMBL" id="JQGA01000587">
    <property type="protein sequence ID" value="KGO74774.1"/>
    <property type="molecule type" value="Genomic_DNA"/>
</dbReference>
<dbReference type="HOGENOM" id="CLU_044876_3_2_1"/>
<protein>
    <recommendedName>
        <fullName evidence="3">NmrA-like domain-containing protein</fullName>
    </recommendedName>
</protein>
<dbReference type="PANTHER" id="PTHR47706">
    <property type="entry name" value="NMRA-LIKE FAMILY PROTEIN"/>
    <property type="match status" value="1"/>
</dbReference>
<dbReference type="STRING" id="40296.A0A0A2L475"/>
<organism evidence="4 5">
    <name type="scientific">Penicillium italicum</name>
    <name type="common">Blue mold</name>
    <dbReference type="NCBI Taxonomy" id="40296"/>
    <lineage>
        <taxon>Eukaryota</taxon>
        <taxon>Fungi</taxon>
        <taxon>Dikarya</taxon>
        <taxon>Ascomycota</taxon>
        <taxon>Pezizomycotina</taxon>
        <taxon>Eurotiomycetes</taxon>
        <taxon>Eurotiomycetidae</taxon>
        <taxon>Eurotiales</taxon>
        <taxon>Aspergillaceae</taxon>
        <taxon>Penicillium</taxon>
    </lineage>
</organism>
<evidence type="ECO:0000259" key="3">
    <source>
        <dbReference type="Pfam" id="PF05368"/>
    </source>
</evidence>
<evidence type="ECO:0000256" key="1">
    <source>
        <dbReference type="ARBA" id="ARBA00022857"/>
    </source>
</evidence>
<reference evidence="4 5" key="1">
    <citation type="journal article" date="2015" name="Mol. Plant Microbe Interact.">
        <title>Genome, transcriptome, and functional analyses of Penicillium expansum provide new insights into secondary metabolism and pathogenicity.</title>
        <authorList>
            <person name="Ballester A.R."/>
            <person name="Marcet-Houben M."/>
            <person name="Levin E."/>
            <person name="Sela N."/>
            <person name="Selma-Lazaro C."/>
            <person name="Carmona L."/>
            <person name="Wisniewski M."/>
            <person name="Droby S."/>
            <person name="Gonzalez-Candelas L."/>
            <person name="Gabaldon T."/>
        </authorList>
    </citation>
    <scope>NUCLEOTIDE SEQUENCE [LARGE SCALE GENOMIC DNA]</scope>
    <source>
        <strain evidence="4 5">PHI-1</strain>
    </source>
</reference>
<dbReference type="Pfam" id="PF05368">
    <property type="entry name" value="NmrA"/>
    <property type="match status" value="1"/>
</dbReference>
<comment type="caution">
    <text evidence="4">The sequence shown here is derived from an EMBL/GenBank/DDBJ whole genome shotgun (WGS) entry which is preliminary data.</text>
</comment>
<dbReference type="Gene3D" id="3.90.25.10">
    <property type="entry name" value="UDP-galactose 4-epimerase, domain 1"/>
    <property type="match status" value="1"/>
</dbReference>
<name>A0A0A2L475_PENIT</name>
<dbReference type="Gene3D" id="3.40.50.720">
    <property type="entry name" value="NAD(P)-binding Rossmann-like Domain"/>
    <property type="match status" value="1"/>
</dbReference>
<gene>
    <name evidence="4" type="ORF">PITC_083830</name>
</gene>
<keyword evidence="1" id="KW-0521">NADP</keyword>
<dbReference type="OrthoDB" id="9974981at2759"/>
<proteinExistence type="predicted"/>
<dbReference type="InterPro" id="IPR051609">
    <property type="entry name" value="NmrA/Isoflavone_reductase-like"/>
</dbReference>
<dbReference type="InterPro" id="IPR036291">
    <property type="entry name" value="NAD(P)-bd_dom_sf"/>
</dbReference>
<dbReference type="OMA" id="VISCFAT"/>